<dbReference type="RefSeq" id="WP_019420451.1">
    <property type="nucleotide sequence ID" value="NZ_JAJNBZ010000005.1"/>
</dbReference>
<keyword evidence="2" id="KW-1185">Reference proteome</keyword>
<organism evidence="1 2">
    <name type="scientific">Paenibacillus profundus</name>
    <dbReference type="NCBI Taxonomy" id="1173085"/>
    <lineage>
        <taxon>Bacteria</taxon>
        <taxon>Bacillati</taxon>
        <taxon>Bacillota</taxon>
        <taxon>Bacilli</taxon>
        <taxon>Bacillales</taxon>
        <taxon>Paenibacillaceae</taxon>
        <taxon>Paenibacillus</taxon>
    </lineage>
</organism>
<dbReference type="Proteomes" id="UP001199916">
    <property type="component" value="Unassembled WGS sequence"/>
</dbReference>
<proteinExistence type="predicted"/>
<dbReference type="PANTHER" id="PTHR33677">
    <property type="entry name" value="TRANSCRIPTIONAL REPRESSOR FRMR-RELATED"/>
    <property type="match status" value="1"/>
</dbReference>
<dbReference type="Gene3D" id="1.20.58.1000">
    <property type="entry name" value="Metal-sensitive repressor, helix protomer"/>
    <property type="match status" value="1"/>
</dbReference>
<reference evidence="1 2" key="1">
    <citation type="submission" date="2021-11" db="EMBL/GenBank/DDBJ databases">
        <title>Draft genome sequence of Paenibacillus profundus YoMME, a new Gram-positive bacteria with exoelectrogenic properties.</title>
        <authorList>
            <person name="Hubenova Y."/>
            <person name="Hubenova E."/>
            <person name="Manasiev Y."/>
            <person name="Peykov S."/>
            <person name="Mitov M."/>
        </authorList>
    </citation>
    <scope>NUCLEOTIDE SEQUENCE [LARGE SCALE GENOMIC DNA]</scope>
    <source>
        <strain evidence="1 2">YoMME</strain>
    </source>
</reference>
<protein>
    <submittedName>
        <fullName evidence="1">Metal-sensitive transcriptional regulator</fullName>
    </submittedName>
</protein>
<comment type="caution">
    <text evidence="1">The sequence shown here is derived from an EMBL/GenBank/DDBJ whole genome shotgun (WGS) entry which is preliminary data.</text>
</comment>
<dbReference type="PANTHER" id="PTHR33677:SF5">
    <property type="entry name" value="TRANSCRIPTIONAL REPRESSOR FRMR"/>
    <property type="match status" value="1"/>
</dbReference>
<dbReference type="CDD" id="cd10155">
    <property type="entry name" value="BsYrkD-like_DUF156"/>
    <property type="match status" value="1"/>
</dbReference>
<accession>A0ABS8YET9</accession>
<dbReference type="Pfam" id="PF02583">
    <property type="entry name" value="Trns_repr_metal"/>
    <property type="match status" value="1"/>
</dbReference>
<dbReference type="InterPro" id="IPR038390">
    <property type="entry name" value="Metal_Tscrpt_repr_sf"/>
</dbReference>
<gene>
    <name evidence="1" type="ORF">LQV63_08985</name>
</gene>
<sequence length="86" mass="9580">MEYHDSVKNRLKRVEGQVRGVLSMMEQQKDCKDVVTQLTAIRTAVDRAIGVVIGANLASCVREQLEQGNDPDDVIQEAVNILVKSR</sequence>
<evidence type="ECO:0000313" key="1">
    <source>
        <dbReference type="EMBL" id="MCE5169444.1"/>
    </source>
</evidence>
<name>A0ABS8YET9_9BACL</name>
<evidence type="ECO:0000313" key="2">
    <source>
        <dbReference type="Proteomes" id="UP001199916"/>
    </source>
</evidence>
<dbReference type="InterPro" id="IPR003735">
    <property type="entry name" value="Metal_Tscrpt_repr"/>
</dbReference>
<dbReference type="EMBL" id="JAJNBZ010000005">
    <property type="protein sequence ID" value="MCE5169444.1"/>
    <property type="molecule type" value="Genomic_DNA"/>
</dbReference>